<evidence type="ECO:0000256" key="7">
    <source>
        <dbReference type="SAM" id="MobiDB-lite"/>
    </source>
</evidence>
<dbReference type="InterPro" id="IPR050245">
    <property type="entry name" value="PrsA_foldase"/>
</dbReference>
<dbReference type="RefSeq" id="WP_184099220.1">
    <property type="nucleotide sequence ID" value="NZ_JACHHN010000003.1"/>
</dbReference>
<organism evidence="9 10">
    <name type="scientific">Silvimonas terrae</name>
    <dbReference type="NCBI Taxonomy" id="300266"/>
    <lineage>
        <taxon>Bacteria</taxon>
        <taxon>Pseudomonadati</taxon>
        <taxon>Pseudomonadota</taxon>
        <taxon>Betaproteobacteria</taxon>
        <taxon>Neisseriales</taxon>
        <taxon>Chitinibacteraceae</taxon>
        <taxon>Silvimonas</taxon>
    </lineage>
</organism>
<dbReference type="Gene3D" id="1.10.8.1040">
    <property type="match status" value="1"/>
</dbReference>
<evidence type="ECO:0000256" key="4">
    <source>
        <dbReference type="ARBA" id="ARBA00022729"/>
    </source>
</evidence>
<dbReference type="AlphaFoldDB" id="A0A840REK3"/>
<name>A0A840REK3_9NEIS</name>
<dbReference type="Pfam" id="PF13145">
    <property type="entry name" value="Rotamase_2"/>
    <property type="match status" value="1"/>
</dbReference>
<dbReference type="EMBL" id="JACHHN010000003">
    <property type="protein sequence ID" value="MBB5190810.1"/>
    <property type="molecule type" value="Genomic_DNA"/>
</dbReference>
<dbReference type="PANTHER" id="PTHR47245:SF1">
    <property type="entry name" value="FOLDASE PROTEIN PRSA"/>
    <property type="match status" value="1"/>
</dbReference>
<comment type="similarity">
    <text evidence="2">Belongs to the PpiC/parvulin rotamase family.</text>
</comment>
<feature type="compositionally biased region" description="Low complexity" evidence="7">
    <location>
        <begin position="279"/>
        <end position="290"/>
    </location>
</feature>
<sequence length="300" mass="32932">MVQQFGFNFILALAVTAALSGCKNDTQANAPPSQVLARVNGDEITVNQLNYLLASQKSVDDQTRQRMLENLVTQDVLVQKAVEAKLDRDPRVLSSIEFSRRQILAQAMLSKEVGTPQPVTDADVQKFYAERPELFEKRNIYTLDSYLVANNTLTDAVKKQLDSVHTPQDMRATLQAAGITFREAQERTPPEKMPQQLLKVVTPLKAGDVAIVVQNDQAMLVLLDSVQPVPASLKDATPAIQAYLQQERAQKLAEQKIETLKKAAKVEYVQQFAAAAPQAAPAAATPANNNDHIKSGMGLK</sequence>
<evidence type="ECO:0000256" key="5">
    <source>
        <dbReference type="ARBA" id="ARBA00023110"/>
    </source>
</evidence>
<reference evidence="9 10" key="1">
    <citation type="submission" date="2020-08" db="EMBL/GenBank/DDBJ databases">
        <title>Genomic Encyclopedia of Type Strains, Phase IV (KMG-IV): sequencing the most valuable type-strain genomes for metagenomic binning, comparative biology and taxonomic classification.</title>
        <authorList>
            <person name="Goeker M."/>
        </authorList>
    </citation>
    <scope>NUCLEOTIDE SEQUENCE [LARGE SCALE GENOMIC DNA]</scope>
    <source>
        <strain evidence="9 10">DSM 18233</strain>
    </source>
</reference>
<dbReference type="InterPro" id="IPR014274">
    <property type="entry name" value="PPIase_EpsD"/>
</dbReference>
<dbReference type="InterPro" id="IPR027304">
    <property type="entry name" value="Trigger_fact/SurA_dom_sf"/>
</dbReference>
<feature type="region of interest" description="Disordered" evidence="7">
    <location>
        <begin position="279"/>
        <end position="300"/>
    </location>
</feature>
<comment type="catalytic activity">
    <reaction evidence="1">
        <text>[protein]-peptidylproline (omega=180) = [protein]-peptidylproline (omega=0)</text>
        <dbReference type="Rhea" id="RHEA:16237"/>
        <dbReference type="Rhea" id="RHEA-COMP:10747"/>
        <dbReference type="Rhea" id="RHEA-COMP:10748"/>
        <dbReference type="ChEBI" id="CHEBI:83833"/>
        <dbReference type="ChEBI" id="CHEBI:83834"/>
        <dbReference type="EC" id="5.2.1.8"/>
    </reaction>
</comment>
<evidence type="ECO:0000256" key="3">
    <source>
        <dbReference type="ARBA" id="ARBA00013194"/>
    </source>
</evidence>
<dbReference type="PANTHER" id="PTHR47245">
    <property type="entry name" value="PEPTIDYLPROLYL ISOMERASE"/>
    <property type="match status" value="1"/>
</dbReference>
<evidence type="ECO:0000256" key="2">
    <source>
        <dbReference type="ARBA" id="ARBA00007656"/>
    </source>
</evidence>
<evidence type="ECO:0000256" key="6">
    <source>
        <dbReference type="ARBA" id="ARBA00023235"/>
    </source>
</evidence>
<dbReference type="InterPro" id="IPR000297">
    <property type="entry name" value="PPIase_PpiC"/>
</dbReference>
<keyword evidence="5" id="KW-0697">Rotamase</keyword>
<evidence type="ECO:0000256" key="1">
    <source>
        <dbReference type="ARBA" id="ARBA00000971"/>
    </source>
</evidence>
<feature type="domain" description="PpiC" evidence="8">
    <location>
        <begin position="119"/>
        <end position="236"/>
    </location>
</feature>
<comment type="caution">
    <text evidence="9">The sequence shown here is derived from an EMBL/GenBank/DDBJ whole genome shotgun (WGS) entry which is preliminary data.</text>
</comment>
<evidence type="ECO:0000313" key="9">
    <source>
        <dbReference type="EMBL" id="MBB5190810.1"/>
    </source>
</evidence>
<dbReference type="GO" id="GO:0003755">
    <property type="term" value="F:peptidyl-prolyl cis-trans isomerase activity"/>
    <property type="evidence" value="ECO:0007669"/>
    <property type="project" value="UniProtKB-KW"/>
</dbReference>
<keyword evidence="4" id="KW-0732">Signal</keyword>
<keyword evidence="6 9" id="KW-0413">Isomerase</keyword>
<dbReference type="SUPFAM" id="SSF109998">
    <property type="entry name" value="Triger factor/SurA peptide-binding domain-like"/>
    <property type="match status" value="1"/>
</dbReference>
<evidence type="ECO:0000313" key="10">
    <source>
        <dbReference type="Proteomes" id="UP000543030"/>
    </source>
</evidence>
<dbReference type="NCBIfam" id="TIGR02925">
    <property type="entry name" value="cis_trans_EpsD"/>
    <property type="match status" value="1"/>
</dbReference>
<protein>
    <recommendedName>
        <fullName evidence="3">peptidylprolyl isomerase</fullName>
        <ecNumber evidence="3">5.2.1.8</ecNumber>
    </recommendedName>
</protein>
<proteinExistence type="inferred from homology"/>
<accession>A0A840REK3</accession>
<dbReference type="EC" id="5.2.1.8" evidence="3"/>
<dbReference type="Proteomes" id="UP000543030">
    <property type="component" value="Unassembled WGS sequence"/>
</dbReference>
<evidence type="ECO:0000259" key="8">
    <source>
        <dbReference type="Pfam" id="PF13145"/>
    </source>
</evidence>
<keyword evidence="10" id="KW-1185">Reference proteome</keyword>
<gene>
    <name evidence="9" type="ORF">HNQ50_001533</name>
</gene>